<evidence type="ECO:0000313" key="2">
    <source>
        <dbReference type="EMBL" id="KAG2588826.1"/>
    </source>
</evidence>
<reference evidence="2" key="1">
    <citation type="submission" date="2020-05" db="EMBL/GenBank/DDBJ databases">
        <title>WGS assembly of Panicum virgatum.</title>
        <authorList>
            <person name="Lovell J.T."/>
            <person name="Jenkins J."/>
            <person name="Shu S."/>
            <person name="Juenger T.E."/>
            <person name="Schmutz J."/>
        </authorList>
    </citation>
    <scope>NUCLEOTIDE SEQUENCE</scope>
    <source>
        <strain evidence="2">AP13</strain>
    </source>
</reference>
<name>A0A8T0RVW2_PANVG</name>
<feature type="transmembrane region" description="Helical" evidence="1">
    <location>
        <begin position="45"/>
        <end position="67"/>
    </location>
</feature>
<sequence length="80" mass="9132">MSASIQHFLNTQAFKMQTGRNKLLLAIKEIKLHRYKPSKPPTSDFVMGKMFIATSLLIISLVLDYYVNQLFVTVIKCPIS</sequence>
<keyword evidence="1" id="KW-1133">Transmembrane helix</keyword>
<dbReference type="Proteomes" id="UP000823388">
    <property type="component" value="Chromosome 5N"/>
</dbReference>
<accession>A0A8T0RVW2</accession>
<dbReference type="EMBL" id="CM029046">
    <property type="protein sequence ID" value="KAG2588826.1"/>
    <property type="molecule type" value="Genomic_DNA"/>
</dbReference>
<proteinExistence type="predicted"/>
<dbReference type="AlphaFoldDB" id="A0A8T0RVW2"/>
<organism evidence="2 3">
    <name type="scientific">Panicum virgatum</name>
    <name type="common">Blackwell switchgrass</name>
    <dbReference type="NCBI Taxonomy" id="38727"/>
    <lineage>
        <taxon>Eukaryota</taxon>
        <taxon>Viridiplantae</taxon>
        <taxon>Streptophyta</taxon>
        <taxon>Embryophyta</taxon>
        <taxon>Tracheophyta</taxon>
        <taxon>Spermatophyta</taxon>
        <taxon>Magnoliopsida</taxon>
        <taxon>Liliopsida</taxon>
        <taxon>Poales</taxon>
        <taxon>Poaceae</taxon>
        <taxon>PACMAD clade</taxon>
        <taxon>Panicoideae</taxon>
        <taxon>Panicodae</taxon>
        <taxon>Paniceae</taxon>
        <taxon>Panicinae</taxon>
        <taxon>Panicum</taxon>
        <taxon>Panicum sect. Hiantes</taxon>
    </lineage>
</organism>
<keyword evidence="3" id="KW-1185">Reference proteome</keyword>
<keyword evidence="1" id="KW-0472">Membrane</keyword>
<protein>
    <submittedName>
        <fullName evidence="2">Uncharacterized protein</fullName>
    </submittedName>
</protein>
<gene>
    <name evidence="2" type="ORF">PVAP13_5NG224929</name>
</gene>
<comment type="caution">
    <text evidence="2">The sequence shown here is derived from an EMBL/GenBank/DDBJ whole genome shotgun (WGS) entry which is preliminary data.</text>
</comment>
<evidence type="ECO:0000256" key="1">
    <source>
        <dbReference type="SAM" id="Phobius"/>
    </source>
</evidence>
<keyword evidence="1" id="KW-0812">Transmembrane</keyword>
<evidence type="ECO:0000313" key="3">
    <source>
        <dbReference type="Proteomes" id="UP000823388"/>
    </source>
</evidence>